<keyword evidence="6" id="KW-1185">Reference proteome</keyword>
<comment type="caution">
    <text evidence="5">The sequence shown here is derived from an EMBL/GenBank/DDBJ whole genome shotgun (WGS) entry which is preliminary data.</text>
</comment>
<dbReference type="InterPro" id="IPR029071">
    <property type="entry name" value="Ubiquitin-like_domsf"/>
</dbReference>
<dbReference type="PROSITE" id="PS51035">
    <property type="entry name" value="BAG"/>
    <property type="match status" value="1"/>
</dbReference>
<dbReference type="InterPro" id="IPR039773">
    <property type="entry name" value="BAG_chaperone_regulator"/>
</dbReference>
<dbReference type="Pfam" id="PF00240">
    <property type="entry name" value="ubiquitin"/>
    <property type="match status" value="1"/>
</dbReference>
<evidence type="ECO:0000259" key="3">
    <source>
        <dbReference type="PROSITE" id="PS50053"/>
    </source>
</evidence>
<name>A0ABS8Y7S8_DATST</name>
<dbReference type="EMBL" id="JACEIK010029683">
    <property type="protein sequence ID" value="MCE5166695.1"/>
    <property type="molecule type" value="Genomic_DNA"/>
</dbReference>
<dbReference type="InterPro" id="IPR036533">
    <property type="entry name" value="BAG_dom_sf"/>
</dbReference>
<dbReference type="Gene3D" id="3.10.20.90">
    <property type="entry name" value="Phosphatidylinositol 3-kinase Catalytic Subunit, Chain A, domain 1"/>
    <property type="match status" value="1"/>
</dbReference>
<dbReference type="Proteomes" id="UP000823775">
    <property type="component" value="Unassembled WGS sequence"/>
</dbReference>
<feature type="region of interest" description="Disordered" evidence="2">
    <location>
        <begin position="1"/>
        <end position="27"/>
    </location>
</feature>
<evidence type="ECO:0000259" key="4">
    <source>
        <dbReference type="PROSITE" id="PS51035"/>
    </source>
</evidence>
<proteinExistence type="predicted"/>
<reference evidence="5 6" key="1">
    <citation type="journal article" date="2021" name="BMC Genomics">
        <title>Datura genome reveals duplications of psychoactive alkaloid biosynthetic genes and high mutation rate following tissue culture.</title>
        <authorList>
            <person name="Rajewski A."/>
            <person name="Carter-House D."/>
            <person name="Stajich J."/>
            <person name="Litt A."/>
        </authorList>
    </citation>
    <scope>NUCLEOTIDE SEQUENCE [LARGE SCALE GENOMIC DNA]</scope>
    <source>
        <strain evidence="5">AR-01</strain>
    </source>
</reference>
<dbReference type="SMART" id="SM00264">
    <property type="entry name" value="BAG"/>
    <property type="match status" value="1"/>
</dbReference>
<dbReference type="PROSITE" id="PS50053">
    <property type="entry name" value="UBIQUITIN_2"/>
    <property type="match status" value="1"/>
</dbReference>
<accession>A0ABS8Y7S8</accession>
<gene>
    <name evidence="5" type="ORF">HAX54_024313</name>
</gene>
<evidence type="ECO:0000256" key="1">
    <source>
        <dbReference type="ARBA" id="ARBA00023186"/>
    </source>
</evidence>
<dbReference type="InterPro" id="IPR000626">
    <property type="entry name" value="Ubiquitin-like_dom"/>
</dbReference>
<evidence type="ECO:0000256" key="2">
    <source>
        <dbReference type="SAM" id="MobiDB-lite"/>
    </source>
</evidence>
<organism evidence="5 6">
    <name type="scientific">Datura stramonium</name>
    <name type="common">Jimsonweed</name>
    <name type="synonym">Common thornapple</name>
    <dbReference type="NCBI Taxonomy" id="4076"/>
    <lineage>
        <taxon>Eukaryota</taxon>
        <taxon>Viridiplantae</taxon>
        <taxon>Streptophyta</taxon>
        <taxon>Embryophyta</taxon>
        <taxon>Tracheophyta</taxon>
        <taxon>Spermatophyta</taxon>
        <taxon>Magnoliopsida</taxon>
        <taxon>eudicotyledons</taxon>
        <taxon>Gunneridae</taxon>
        <taxon>Pentapetalae</taxon>
        <taxon>asterids</taxon>
        <taxon>lamiids</taxon>
        <taxon>Solanales</taxon>
        <taxon>Solanaceae</taxon>
        <taxon>Solanoideae</taxon>
        <taxon>Datureae</taxon>
        <taxon>Datura</taxon>
    </lineage>
</organism>
<dbReference type="InterPro" id="IPR003103">
    <property type="entry name" value="BAG_domain"/>
</dbReference>
<dbReference type="SUPFAM" id="SSF54236">
    <property type="entry name" value="Ubiquitin-like"/>
    <property type="match status" value="1"/>
</dbReference>
<dbReference type="Gene3D" id="1.20.58.120">
    <property type="entry name" value="BAG domain"/>
    <property type="match status" value="1"/>
</dbReference>
<dbReference type="PANTHER" id="PTHR12329">
    <property type="entry name" value="BCL2-ASSOCIATED ATHANOGENE"/>
    <property type="match status" value="1"/>
</dbReference>
<protein>
    <submittedName>
        <fullName evidence="5">Uncharacterized protein</fullName>
    </submittedName>
</protein>
<feature type="domain" description="BAG" evidence="4">
    <location>
        <begin position="143"/>
        <end position="221"/>
    </location>
</feature>
<dbReference type="CDD" id="cd17054">
    <property type="entry name" value="Ubl_AtBAG1_like"/>
    <property type="match status" value="1"/>
</dbReference>
<dbReference type="SUPFAM" id="SSF63491">
    <property type="entry name" value="BAG domain"/>
    <property type="match status" value="1"/>
</dbReference>
<feature type="domain" description="Ubiquitin-like" evidence="3">
    <location>
        <begin position="48"/>
        <end position="118"/>
    </location>
</feature>
<keyword evidence="1" id="KW-0143">Chaperone</keyword>
<dbReference type="Pfam" id="PF02179">
    <property type="entry name" value="BAG"/>
    <property type="match status" value="1"/>
</dbReference>
<evidence type="ECO:0000313" key="5">
    <source>
        <dbReference type="EMBL" id="MCE5166695.1"/>
    </source>
</evidence>
<evidence type="ECO:0000313" key="6">
    <source>
        <dbReference type="Proteomes" id="UP000823775"/>
    </source>
</evidence>
<sequence length="282" mass="31985">MSKDLLRMKSKKPNGNGLSSSGWEMRPGGMLVQRRSSDHSNQTSITVPTIRLKVKYGSSYHEVKISSQATFGELKKMLAGPTGLHPEDQKIFYKEKERDSRGFLDVAGVKDGSKLVLIEDEISREKRYLESRRNAKMENASKEITTIRLEIDKLAKQVANVEMDIYGGKKVTETLLLSLIELLMTQLIKLDGITADGDIKLQRRMQVKRVQKYIETLDMLKIRNSALGNHNGKVPMHHKNSIFTGQMPKSIYCQQEQRKMGNFADQRSPAGPVVVTTKWETF</sequence>
<dbReference type="PANTHER" id="PTHR12329:SF38">
    <property type="entry name" value="BAG FAMILY MOLECULAR CHAPERONE REGULATOR-LIKE PROTEIN"/>
    <property type="match status" value="1"/>
</dbReference>